<feature type="signal peptide" evidence="1">
    <location>
        <begin position="1"/>
        <end position="22"/>
    </location>
</feature>
<dbReference type="EMBL" id="CP042425">
    <property type="protein sequence ID" value="QEL17195.1"/>
    <property type="molecule type" value="Genomic_DNA"/>
</dbReference>
<reference evidence="3" key="1">
    <citation type="submission" date="2019-08" db="EMBL/GenBank/DDBJ databases">
        <title>Limnoglobus roseus gen. nov., sp. nov., a novel freshwater planctomycete with a giant genome from the family Gemmataceae.</title>
        <authorList>
            <person name="Kulichevskaya I.S."/>
            <person name="Naumoff D.G."/>
            <person name="Miroshnikov K."/>
            <person name="Ivanova A."/>
            <person name="Philippov D.A."/>
            <person name="Hakobyan A."/>
            <person name="Rijpstra I.C."/>
            <person name="Sinninghe Damste J.S."/>
            <person name="Liesack W."/>
            <person name="Dedysh S.N."/>
        </authorList>
    </citation>
    <scope>NUCLEOTIDE SEQUENCE [LARGE SCALE GENOMIC DNA]</scope>
    <source>
        <strain evidence="3">PX52</strain>
    </source>
</reference>
<proteinExistence type="predicted"/>
<keyword evidence="3" id="KW-1185">Reference proteome</keyword>
<dbReference type="RefSeq" id="WP_149111838.1">
    <property type="nucleotide sequence ID" value="NZ_CP042425.1"/>
</dbReference>
<feature type="chain" id="PRO_5022964865" evidence="1">
    <location>
        <begin position="23"/>
        <end position="286"/>
    </location>
</feature>
<organism evidence="2 3">
    <name type="scientific">Limnoglobus roseus</name>
    <dbReference type="NCBI Taxonomy" id="2598579"/>
    <lineage>
        <taxon>Bacteria</taxon>
        <taxon>Pseudomonadati</taxon>
        <taxon>Planctomycetota</taxon>
        <taxon>Planctomycetia</taxon>
        <taxon>Gemmatales</taxon>
        <taxon>Gemmataceae</taxon>
        <taxon>Limnoglobus</taxon>
    </lineage>
</organism>
<keyword evidence="2" id="KW-0449">Lipoprotein</keyword>
<dbReference type="Proteomes" id="UP000324974">
    <property type="component" value="Chromosome"/>
</dbReference>
<sequence length="286" mass="31094">MMPRCFCLLLLAAIAGCDNSLAVNLPSTVTRTETPHDRFDPQQTGTITGVVAWAGDRPKVEPIKLTRFESRGMQVEAVPNPNAPQIAANGVVQSGVVFLRGVDPALGNPAAAPPTRVELEETRLSVFQGGTRYRTAFVPVGSEVDIRSTFTTITGVRGRGADFFTTMLPDANAVTRRTFSRPGRVELTSASGQFWAVADLFVCEHAYYARTDAAGRFALPDVPAGEYELVCWHPNWHILGTERDPETAMVVRQKYGPAVEKIARVRVTVQGTVAINFTLASVDFTK</sequence>
<dbReference type="InterPro" id="IPR013784">
    <property type="entry name" value="Carb-bd-like_fold"/>
</dbReference>
<evidence type="ECO:0000313" key="3">
    <source>
        <dbReference type="Proteomes" id="UP000324974"/>
    </source>
</evidence>
<accession>A0A5C1AF57</accession>
<dbReference type="SUPFAM" id="SSF49452">
    <property type="entry name" value="Starch-binding domain-like"/>
    <property type="match status" value="1"/>
</dbReference>
<dbReference type="AlphaFoldDB" id="A0A5C1AF57"/>
<evidence type="ECO:0000313" key="2">
    <source>
        <dbReference type="EMBL" id="QEL17195.1"/>
    </source>
</evidence>
<dbReference type="OrthoDB" id="276873at2"/>
<protein>
    <submittedName>
        <fullName evidence="2">Lipoprotein</fullName>
    </submittedName>
</protein>
<dbReference type="GO" id="GO:0030246">
    <property type="term" value="F:carbohydrate binding"/>
    <property type="evidence" value="ECO:0007669"/>
    <property type="project" value="InterPro"/>
</dbReference>
<dbReference type="Gene3D" id="2.60.40.1120">
    <property type="entry name" value="Carboxypeptidase-like, regulatory domain"/>
    <property type="match status" value="1"/>
</dbReference>
<keyword evidence="1" id="KW-0732">Signal</keyword>
<name>A0A5C1AF57_9BACT</name>
<dbReference type="PROSITE" id="PS51257">
    <property type="entry name" value="PROKAR_LIPOPROTEIN"/>
    <property type="match status" value="1"/>
</dbReference>
<gene>
    <name evidence="2" type="ORF">PX52LOC_04178</name>
</gene>
<dbReference type="KEGG" id="lrs:PX52LOC_04178"/>
<evidence type="ECO:0000256" key="1">
    <source>
        <dbReference type="SAM" id="SignalP"/>
    </source>
</evidence>